<keyword evidence="2" id="KW-0732">Signal</keyword>
<dbReference type="Proteomes" id="UP000183245">
    <property type="component" value="Unassembled WGS sequence"/>
</dbReference>
<feature type="chain" id="PRO_5013312372" description="SCP domain-containing protein" evidence="2">
    <location>
        <begin position="31"/>
        <end position="440"/>
    </location>
</feature>
<dbReference type="PANTHER" id="PTHR31157">
    <property type="entry name" value="SCP DOMAIN-CONTAINING PROTEIN"/>
    <property type="match status" value="1"/>
</dbReference>
<dbReference type="STRING" id="1817892.AUK40_00990"/>
<dbReference type="InterPro" id="IPR013783">
    <property type="entry name" value="Ig-like_fold"/>
</dbReference>
<name>A0A1J5J376_9BACT</name>
<dbReference type="PANTHER" id="PTHR31157:SF1">
    <property type="entry name" value="SCP DOMAIN-CONTAINING PROTEIN"/>
    <property type="match status" value="1"/>
</dbReference>
<dbReference type="SUPFAM" id="SSF55797">
    <property type="entry name" value="PR-1-like"/>
    <property type="match status" value="1"/>
</dbReference>
<feature type="region of interest" description="Disordered" evidence="1">
    <location>
        <begin position="166"/>
        <end position="208"/>
    </location>
</feature>
<organism evidence="4 5">
    <name type="scientific">Candidatus Wirthbacteria bacterium CG2_30_54_11</name>
    <dbReference type="NCBI Taxonomy" id="1817892"/>
    <lineage>
        <taxon>Bacteria</taxon>
        <taxon>Candidatus Wirthbacteria</taxon>
    </lineage>
</organism>
<evidence type="ECO:0000313" key="5">
    <source>
        <dbReference type="Proteomes" id="UP000183245"/>
    </source>
</evidence>
<dbReference type="Gene3D" id="3.40.33.10">
    <property type="entry name" value="CAP"/>
    <property type="match status" value="1"/>
</dbReference>
<feature type="domain" description="SCP" evidence="3">
    <location>
        <begin position="44"/>
        <end position="159"/>
    </location>
</feature>
<reference evidence="4 5" key="1">
    <citation type="journal article" date="2016" name="Environ. Microbiol.">
        <title>Genomic resolution of a cold subsurface aquifer community provides metabolic insights for novel microbes adapted to high CO concentrations.</title>
        <authorList>
            <person name="Probst A.J."/>
            <person name="Castelle C.J."/>
            <person name="Singh A."/>
            <person name="Brown C.T."/>
            <person name="Anantharaman K."/>
            <person name="Sharon I."/>
            <person name="Hug L.A."/>
            <person name="Burstein D."/>
            <person name="Emerson J.B."/>
            <person name="Thomas B.C."/>
            <person name="Banfield J.F."/>
        </authorList>
    </citation>
    <scope>NUCLEOTIDE SEQUENCE [LARGE SCALE GENOMIC DNA]</scope>
    <source>
        <strain evidence="4">CG2_30_54_11</strain>
    </source>
</reference>
<dbReference type="InterPro" id="IPR035940">
    <property type="entry name" value="CAP_sf"/>
</dbReference>
<gene>
    <name evidence="4" type="ORF">AUK40_00990</name>
</gene>
<dbReference type="Gene3D" id="2.60.40.10">
    <property type="entry name" value="Immunoglobulins"/>
    <property type="match status" value="1"/>
</dbReference>
<dbReference type="CDD" id="cd05379">
    <property type="entry name" value="CAP_bacterial"/>
    <property type="match status" value="1"/>
</dbReference>
<evidence type="ECO:0000259" key="3">
    <source>
        <dbReference type="Pfam" id="PF00188"/>
    </source>
</evidence>
<dbReference type="Pfam" id="PF00188">
    <property type="entry name" value="CAP"/>
    <property type="match status" value="1"/>
</dbReference>
<dbReference type="InterPro" id="IPR014044">
    <property type="entry name" value="CAP_dom"/>
</dbReference>
<accession>A0A1J5J376</accession>
<proteinExistence type="predicted"/>
<protein>
    <recommendedName>
        <fullName evidence="3">SCP domain-containing protein</fullName>
    </recommendedName>
</protein>
<comment type="caution">
    <text evidence="4">The sequence shown here is derived from an EMBL/GenBank/DDBJ whole genome shotgun (WGS) entry which is preliminary data.</text>
</comment>
<dbReference type="EMBL" id="MNZT01000018">
    <property type="protein sequence ID" value="OIP98998.1"/>
    <property type="molecule type" value="Genomic_DNA"/>
</dbReference>
<evidence type="ECO:0000313" key="4">
    <source>
        <dbReference type="EMBL" id="OIP98998.1"/>
    </source>
</evidence>
<sequence>MRRKTSPLRSSIQRLLICTLGTLICITALAARPSWAADAAAMMALHNSVRTEAGLEPLQSDGQLTYAAQKKAEDMLTNQYFAHTSPAGVTPWNWIKSSDYGYDYAGENLSIDFDDAASAFSAWMDSPSHRDNILNRNFSDIGFGVSTGTYEGRETTVMVVMFGHRSTPAADETPPGGLAGMSAKPPTRSPPRDTTSPEPPHIRSPLPDTYLSSELCDITGEAEALSTVTLYNHGEYWAETTADPDGAFIIRAGCTDGIYSIAAIAADAAENQSRISEAISFTVDTTAPQVDPDQREHFSKDVLQTHTFLTRIRLLEPATGLTGSARIGNETFNLTPNDAEQALELLVTSPDTLGELSINFTLTDAAGNTLDLPAGYTTVITSYEKPAAELPLQKIKVLWAGLHFPPGPTDALKVALLCLFSELSVVGTAFARKARARVRN</sequence>
<evidence type="ECO:0000256" key="1">
    <source>
        <dbReference type="SAM" id="MobiDB-lite"/>
    </source>
</evidence>
<evidence type="ECO:0000256" key="2">
    <source>
        <dbReference type="SAM" id="SignalP"/>
    </source>
</evidence>
<feature type="signal peptide" evidence="2">
    <location>
        <begin position="1"/>
        <end position="30"/>
    </location>
</feature>
<dbReference type="AlphaFoldDB" id="A0A1J5J376"/>